<sequence>MPGFIPRTPWPADFPEVAIHSVQKIRDSHPFYAAAKSGDPVAAKALVMDLLAMDAADRLGRLLAGRRPLVLAVTADEVTGFNVIPDAMAQALAAELGLAAAAGCVVQSTKVGHTKASGWHRLVTPPLFTGDVVAGADYRLVDDHVGFGGTLANLRGFVEHHGGHVPGMTTLTETREARHSAVRQDVPDVLSNKHGYELEQFWRAEFGHGTECLTNIEAGYLCRVESVAAIKDRMAEAAESARRRGFSAGFEMPPDSPGGLTGRA</sequence>
<comment type="caution">
    <text evidence="2">The sequence shown here is derived from an EMBL/GenBank/DDBJ whole genome shotgun (WGS) entry which is preliminary data.</text>
</comment>
<evidence type="ECO:0000313" key="2">
    <source>
        <dbReference type="EMBL" id="PPQ31858.1"/>
    </source>
</evidence>
<dbReference type="OrthoDB" id="7596655at2"/>
<name>A0A2S6NB66_RHOGL</name>
<proteinExistence type="predicted"/>
<evidence type="ECO:0000313" key="3">
    <source>
        <dbReference type="Proteomes" id="UP000239724"/>
    </source>
</evidence>
<gene>
    <name evidence="2" type="ORF">CCS01_16730</name>
</gene>
<feature type="region of interest" description="Disordered" evidence="1">
    <location>
        <begin position="242"/>
        <end position="264"/>
    </location>
</feature>
<evidence type="ECO:0000256" key="1">
    <source>
        <dbReference type="SAM" id="MobiDB-lite"/>
    </source>
</evidence>
<dbReference type="RefSeq" id="WP_104519960.1">
    <property type="nucleotide sequence ID" value="NZ_NHRY01000182.1"/>
</dbReference>
<dbReference type="SUPFAM" id="SSF53271">
    <property type="entry name" value="PRTase-like"/>
    <property type="match status" value="1"/>
</dbReference>
<dbReference type="AlphaFoldDB" id="A0A2S6NB66"/>
<dbReference type="EMBL" id="NHRY01000182">
    <property type="protein sequence ID" value="PPQ31858.1"/>
    <property type="molecule type" value="Genomic_DNA"/>
</dbReference>
<protein>
    <submittedName>
        <fullName evidence="2">Uncharacterized protein</fullName>
    </submittedName>
</protein>
<organism evidence="2 3">
    <name type="scientific">Rhodopila globiformis</name>
    <name type="common">Rhodopseudomonas globiformis</name>
    <dbReference type="NCBI Taxonomy" id="1071"/>
    <lineage>
        <taxon>Bacteria</taxon>
        <taxon>Pseudomonadati</taxon>
        <taxon>Pseudomonadota</taxon>
        <taxon>Alphaproteobacteria</taxon>
        <taxon>Acetobacterales</taxon>
        <taxon>Acetobacteraceae</taxon>
        <taxon>Rhodopila</taxon>
    </lineage>
</organism>
<reference evidence="2 3" key="1">
    <citation type="journal article" date="2018" name="Arch. Microbiol.">
        <title>New insights into the metabolic potential of the phototrophic purple bacterium Rhodopila globiformis DSM 161(T) from its draft genome sequence and evidence for a vanadium-dependent nitrogenase.</title>
        <authorList>
            <person name="Imhoff J.F."/>
            <person name="Rahn T."/>
            <person name="Kunzel S."/>
            <person name="Neulinger S.C."/>
        </authorList>
    </citation>
    <scope>NUCLEOTIDE SEQUENCE [LARGE SCALE GENOMIC DNA]</scope>
    <source>
        <strain evidence="2 3">DSM 161</strain>
    </source>
</reference>
<dbReference type="Proteomes" id="UP000239724">
    <property type="component" value="Unassembled WGS sequence"/>
</dbReference>
<keyword evidence="3" id="KW-1185">Reference proteome</keyword>
<dbReference type="InterPro" id="IPR029057">
    <property type="entry name" value="PRTase-like"/>
</dbReference>
<accession>A0A2S6NB66</accession>